<reference evidence="1" key="2">
    <citation type="submission" date="2023-05" db="EMBL/GenBank/DDBJ databases">
        <authorList>
            <person name="Fouks B."/>
        </authorList>
    </citation>
    <scope>NUCLEOTIDE SEQUENCE</scope>
    <source>
        <strain evidence="1">Stay&amp;Tobe</strain>
        <tissue evidence="1">Testes</tissue>
    </source>
</reference>
<organism evidence="1 2">
    <name type="scientific">Diploptera punctata</name>
    <name type="common">Pacific beetle cockroach</name>
    <dbReference type="NCBI Taxonomy" id="6984"/>
    <lineage>
        <taxon>Eukaryota</taxon>
        <taxon>Metazoa</taxon>
        <taxon>Ecdysozoa</taxon>
        <taxon>Arthropoda</taxon>
        <taxon>Hexapoda</taxon>
        <taxon>Insecta</taxon>
        <taxon>Pterygota</taxon>
        <taxon>Neoptera</taxon>
        <taxon>Polyneoptera</taxon>
        <taxon>Dictyoptera</taxon>
        <taxon>Blattodea</taxon>
        <taxon>Blaberoidea</taxon>
        <taxon>Blaberidae</taxon>
        <taxon>Diplopterinae</taxon>
        <taxon>Diploptera</taxon>
    </lineage>
</organism>
<feature type="non-terminal residue" evidence="1">
    <location>
        <position position="1"/>
    </location>
</feature>
<proteinExistence type="predicted"/>
<reference evidence="1" key="1">
    <citation type="journal article" date="2023" name="IScience">
        <title>Live-bearing cockroach genome reveals convergent evolutionary mechanisms linked to viviparity in insects and beyond.</title>
        <authorList>
            <person name="Fouks B."/>
            <person name="Harrison M.C."/>
            <person name="Mikhailova A.A."/>
            <person name="Marchal E."/>
            <person name="English S."/>
            <person name="Carruthers M."/>
            <person name="Jennings E.C."/>
            <person name="Chiamaka E.L."/>
            <person name="Frigard R.A."/>
            <person name="Pippel M."/>
            <person name="Attardo G.M."/>
            <person name="Benoit J.B."/>
            <person name="Bornberg-Bauer E."/>
            <person name="Tobe S.S."/>
        </authorList>
    </citation>
    <scope>NUCLEOTIDE SEQUENCE</scope>
    <source>
        <strain evidence="1">Stay&amp;Tobe</strain>
    </source>
</reference>
<dbReference type="Proteomes" id="UP001233999">
    <property type="component" value="Unassembled WGS sequence"/>
</dbReference>
<accession>A0AAD7ZY61</accession>
<evidence type="ECO:0000313" key="1">
    <source>
        <dbReference type="EMBL" id="KAJ9588877.1"/>
    </source>
</evidence>
<feature type="non-terminal residue" evidence="1">
    <location>
        <position position="72"/>
    </location>
</feature>
<comment type="caution">
    <text evidence="1">The sequence shown here is derived from an EMBL/GenBank/DDBJ whole genome shotgun (WGS) entry which is preliminary data.</text>
</comment>
<evidence type="ECO:0000313" key="2">
    <source>
        <dbReference type="Proteomes" id="UP001233999"/>
    </source>
</evidence>
<keyword evidence="2" id="KW-1185">Reference proteome</keyword>
<dbReference type="EMBL" id="JASPKZ010005297">
    <property type="protein sequence ID" value="KAJ9588877.1"/>
    <property type="molecule type" value="Genomic_DNA"/>
</dbReference>
<gene>
    <name evidence="1" type="ORF">L9F63_017817</name>
</gene>
<name>A0AAD7ZY61_DIPPU</name>
<sequence>ATSDVMLFECSANILPNSIYNATINNSELIFISRQFNVPSVYLCYMLTGTTLLFFSVTSAVGCANSPPATSY</sequence>
<dbReference type="AlphaFoldDB" id="A0AAD7ZY61"/>
<protein>
    <submittedName>
        <fullName evidence="1">Uncharacterized protein</fullName>
    </submittedName>
</protein>